<feature type="domain" description="G-protein coupled receptors family 1 profile" evidence="11">
    <location>
        <begin position="27"/>
        <end position="281"/>
    </location>
</feature>
<dbReference type="CDD" id="cd00637">
    <property type="entry name" value="7tm_classA_rhodopsin-like"/>
    <property type="match status" value="1"/>
</dbReference>
<keyword evidence="7" id="KW-0675">Receptor</keyword>
<dbReference type="PANTHER" id="PTHR24246">
    <property type="entry name" value="OLFACTORY RECEPTOR AND ADENOSINE RECEPTOR"/>
    <property type="match status" value="1"/>
</dbReference>
<dbReference type="PANTHER" id="PTHR24246:SF27">
    <property type="entry name" value="ADENOSINE RECEPTOR, ISOFORM A"/>
    <property type="match status" value="1"/>
</dbReference>
<reference evidence="12" key="1">
    <citation type="submission" date="2021-02" db="EMBL/GenBank/DDBJ databases">
        <authorList>
            <person name="Nowell W R."/>
        </authorList>
    </citation>
    <scope>NUCLEOTIDE SEQUENCE</scope>
</reference>
<keyword evidence="6 10" id="KW-0472">Membrane</keyword>
<dbReference type="EMBL" id="CAJNOE010000021">
    <property type="protein sequence ID" value="CAF0747077.1"/>
    <property type="molecule type" value="Genomic_DNA"/>
</dbReference>
<evidence type="ECO:0000313" key="12">
    <source>
        <dbReference type="EMBL" id="CAF0747077.1"/>
    </source>
</evidence>
<evidence type="ECO:0000256" key="4">
    <source>
        <dbReference type="ARBA" id="ARBA00022989"/>
    </source>
</evidence>
<evidence type="ECO:0000256" key="3">
    <source>
        <dbReference type="ARBA" id="ARBA00022692"/>
    </source>
</evidence>
<dbReference type="Proteomes" id="UP000663860">
    <property type="component" value="Unassembled WGS sequence"/>
</dbReference>
<protein>
    <recommendedName>
        <fullName evidence="11">G-protein coupled receptors family 1 profile domain-containing protein</fullName>
    </recommendedName>
</protein>
<organism evidence="12 13">
    <name type="scientific">Adineta steineri</name>
    <dbReference type="NCBI Taxonomy" id="433720"/>
    <lineage>
        <taxon>Eukaryota</taxon>
        <taxon>Metazoa</taxon>
        <taxon>Spiralia</taxon>
        <taxon>Gnathifera</taxon>
        <taxon>Rotifera</taxon>
        <taxon>Eurotatoria</taxon>
        <taxon>Bdelloidea</taxon>
        <taxon>Adinetida</taxon>
        <taxon>Adinetidae</taxon>
        <taxon>Adineta</taxon>
    </lineage>
</organism>
<feature type="transmembrane region" description="Helical" evidence="10">
    <location>
        <begin position="47"/>
        <end position="70"/>
    </location>
</feature>
<dbReference type="Gene3D" id="1.20.1070.10">
    <property type="entry name" value="Rhodopsin 7-helix transmembrane proteins"/>
    <property type="match status" value="1"/>
</dbReference>
<accession>A0A813P8X4</accession>
<keyword evidence="3 10" id="KW-0812">Transmembrane</keyword>
<feature type="transmembrane region" description="Helical" evidence="10">
    <location>
        <begin position="261"/>
        <end position="284"/>
    </location>
</feature>
<name>A0A813P8X4_9BILA</name>
<dbReference type="AlphaFoldDB" id="A0A813P8X4"/>
<evidence type="ECO:0000313" key="13">
    <source>
        <dbReference type="Proteomes" id="UP000663860"/>
    </source>
</evidence>
<evidence type="ECO:0000259" key="11">
    <source>
        <dbReference type="PROSITE" id="PS50262"/>
    </source>
</evidence>
<evidence type="ECO:0000256" key="9">
    <source>
        <dbReference type="ARBA" id="ARBA00023224"/>
    </source>
</evidence>
<feature type="transmembrane region" description="Helical" evidence="10">
    <location>
        <begin position="12"/>
        <end position="35"/>
    </location>
</feature>
<dbReference type="GO" id="GO:0004930">
    <property type="term" value="F:G protein-coupled receptor activity"/>
    <property type="evidence" value="ECO:0007669"/>
    <property type="project" value="UniProtKB-KW"/>
</dbReference>
<comment type="subcellular location">
    <subcellularLocation>
        <location evidence="1">Cell membrane</location>
        <topology evidence="1">Multi-pass membrane protein</topology>
    </subcellularLocation>
</comment>
<dbReference type="GO" id="GO:0005886">
    <property type="term" value="C:plasma membrane"/>
    <property type="evidence" value="ECO:0007669"/>
    <property type="project" value="UniProtKB-SubCell"/>
</dbReference>
<evidence type="ECO:0000256" key="10">
    <source>
        <dbReference type="SAM" id="Phobius"/>
    </source>
</evidence>
<keyword evidence="4 10" id="KW-1133">Transmembrane helix</keyword>
<feature type="transmembrane region" description="Helical" evidence="10">
    <location>
        <begin position="174"/>
        <end position="196"/>
    </location>
</feature>
<evidence type="ECO:0000256" key="5">
    <source>
        <dbReference type="ARBA" id="ARBA00023040"/>
    </source>
</evidence>
<dbReference type="SUPFAM" id="SSF81321">
    <property type="entry name" value="Family A G protein-coupled receptor-like"/>
    <property type="match status" value="1"/>
</dbReference>
<feature type="transmembrane region" description="Helical" evidence="10">
    <location>
        <begin position="90"/>
        <end position="109"/>
    </location>
</feature>
<comment type="caution">
    <text evidence="12">The sequence shown here is derived from an EMBL/GenBank/DDBJ whole genome shotgun (WGS) entry which is preliminary data.</text>
</comment>
<proteinExistence type="predicted"/>
<sequence length="334" mass="39012">MSTEILAIANDFSISTGHITFTLSIIGNFLNIFVFTQLKCFRNNQCAFYLTVESLFSFLYGVIVFAITILTSIYGDDATGRFLIWCRFRFFSAQLLVLTSSYTVAFAAIDQFFSTHNRFSFRQVFTIKTARCLVGISVCIWIIHSIIFCLFYNIQSLLLCNISNPTYLQYTTYFSFPLLIGLIPVFIASFFGFLAFRNVRRIVRRQLTIVRRRLDRQMTAMVAIRVIILVCLSLPYISYRIYTTNVPNLPSKPMEYARGRLIYVILFFLFNLNYTISFYIYVILLSRFRRQVKSVLLKKYWQLQKICCCGIKNNRIDPENPESFNTNMDPNEND</sequence>
<feature type="transmembrane region" description="Helical" evidence="10">
    <location>
        <begin position="130"/>
        <end position="154"/>
    </location>
</feature>
<evidence type="ECO:0000256" key="8">
    <source>
        <dbReference type="ARBA" id="ARBA00023180"/>
    </source>
</evidence>
<evidence type="ECO:0000256" key="2">
    <source>
        <dbReference type="ARBA" id="ARBA00022475"/>
    </source>
</evidence>
<keyword evidence="5" id="KW-0297">G-protein coupled receptor</keyword>
<evidence type="ECO:0000256" key="1">
    <source>
        <dbReference type="ARBA" id="ARBA00004651"/>
    </source>
</evidence>
<keyword evidence="8" id="KW-0325">Glycoprotein</keyword>
<keyword evidence="2" id="KW-1003">Cell membrane</keyword>
<dbReference type="InterPro" id="IPR017452">
    <property type="entry name" value="GPCR_Rhodpsn_7TM"/>
</dbReference>
<gene>
    <name evidence="12" type="ORF">IZO911_LOCUS3904</name>
</gene>
<dbReference type="PROSITE" id="PS50262">
    <property type="entry name" value="G_PROTEIN_RECEP_F1_2"/>
    <property type="match status" value="1"/>
</dbReference>
<keyword evidence="9" id="KW-0807">Transducer</keyword>
<feature type="transmembrane region" description="Helical" evidence="10">
    <location>
        <begin position="217"/>
        <end position="241"/>
    </location>
</feature>
<evidence type="ECO:0000256" key="7">
    <source>
        <dbReference type="ARBA" id="ARBA00023170"/>
    </source>
</evidence>
<evidence type="ECO:0000256" key="6">
    <source>
        <dbReference type="ARBA" id="ARBA00023136"/>
    </source>
</evidence>